<name>A0ACC2FN31_DALPE</name>
<accession>A0ACC2FN31</accession>
<dbReference type="EMBL" id="CM055752">
    <property type="protein sequence ID" value="KAJ7992718.1"/>
    <property type="molecule type" value="Genomic_DNA"/>
</dbReference>
<reference evidence="1" key="1">
    <citation type="submission" date="2021-05" db="EMBL/GenBank/DDBJ databases">
        <authorList>
            <person name="Pan Q."/>
            <person name="Jouanno E."/>
            <person name="Zahm M."/>
            <person name="Klopp C."/>
            <person name="Cabau C."/>
            <person name="Louis A."/>
            <person name="Berthelot C."/>
            <person name="Parey E."/>
            <person name="Roest Crollius H."/>
            <person name="Montfort J."/>
            <person name="Robinson-Rechavi M."/>
            <person name="Bouchez O."/>
            <person name="Lampietro C."/>
            <person name="Lopez Roques C."/>
            <person name="Donnadieu C."/>
            <person name="Postlethwait J."/>
            <person name="Bobe J."/>
            <person name="Dillon D."/>
            <person name="Chandos A."/>
            <person name="von Hippel F."/>
            <person name="Guiguen Y."/>
        </authorList>
    </citation>
    <scope>NUCLEOTIDE SEQUENCE</scope>
    <source>
        <strain evidence="1">YG-Jan2019</strain>
    </source>
</reference>
<evidence type="ECO:0000313" key="1">
    <source>
        <dbReference type="EMBL" id="KAJ7992718.1"/>
    </source>
</evidence>
<sequence length="153" mass="17539">MREDLRTAEVKVKERKGERRRMECREDPAKDRYLVPSFTSETGEDSGLCQWLRSLGITDEEKAGISPSRSKQQTGGFRERTAGHIERYSHPAANHRRDRRPHFLPPICQSGSLLRVPLMLPENSPPPSPRPSAHVPFRPLSVPLLHPLSFRRK</sequence>
<dbReference type="Proteomes" id="UP001157502">
    <property type="component" value="Chromosome 25"/>
</dbReference>
<organism evidence="1 2">
    <name type="scientific">Dallia pectoralis</name>
    <name type="common">Alaska blackfish</name>
    <dbReference type="NCBI Taxonomy" id="75939"/>
    <lineage>
        <taxon>Eukaryota</taxon>
        <taxon>Metazoa</taxon>
        <taxon>Chordata</taxon>
        <taxon>Craniata</taxon>
        <taxon>Vertebrata</taxon>
        <taxon>Euteleostomi</taxon>
        <taxon>Actinopterygii</taxon>
        <taxon>Neopterygii</taxon>
        <taxon>Teleostei</taxon>
        <taxon>Protacanthopterygii</taxon>
        <taxon>Esociformes</taxon>
        <taxon>Umbridae</taxon>
        <taxon>Dallia</taxon>
    </lineage>
</organism>
<comment type="caution">
    <text evidence="1">The sequence shown here is derived from an EMBL/GenBank/DDBJ whole genome shotgun (WGS) entry which is preliminary data.</text>
</comment>
<protein>
    <submittedName>
        <fullName evidence="1">Uncharacterized protein</fullName>
    </submittedName>
</protein>
<evidence type="ECO:0000313" key="2">
    <source>
        <dbReference type="Proteomes" id="UP001157502"/>
    </source>
</evidence>
<proteinExistence type="predicted"/>
<keyword evidence="2" id="KW-1185">Reference proteome</keyword>
<gene>
    <name evidence="1" type="ORF">DPEC_G00281580</name>
</gene>